<dbReference type="InterPro" id="IPR015362">
    <property type="entry name" value="WIBG_mago-bd"/>
</dbReference>
<evidence type="ECO:0000259" key="5">
    <source>
        <dbReference type="SMART" id="SM01273"/>
    </source>
</evidence>
<dbReference type="Pfam" id="PF09282">
    <property type="entry name" value="Mago-bind"/>
    <property type="match status" value="1"/>
</dbReference>
<dbReference type="InterPro" id="IPR036348">
    <property type="entry name" value="WIBG_N_sf"/>
</dbReference>
<organism evidence="6 7">
    <name type="scientific">Clunio marinus</name>
    <dbReference type="NCBI Taxonomy" id="568069"/>
    <lineage>
        <taxon>Eukaryota</taxon>
        <taxon>Metazoa</taxon>
        <taxon>Ecdysozoa</taxon>
        <taxon>Arthropoda</taxon>
        <taxon>Hexapoda</taxon>
        <taxon>Insecta</taxon>
        <taxon>Pterygota</taxon>
        <taxon>Neoptera</taxon>
        <taxon>Endopterygota</taxon>
        <taxon>Diptera</taxon>
        <taxon>Nematocera</taxon>
        <taxon>Chironomoidea</taxon>
        <taxon>Chironomidae</taxon>
        <taxon>Clunio</taxon>
    </lineage>
</organism>
<evidence type="ECO:0000256" key="2">
    <source>
        <dbReference type="ARBA" id="ARBA00018898"/>
    </source>
</evidence>
<evidence type="ECO:0000256" key="3">
    <source>
        <dbReference type="SAM" id="Coils"/>
    </source>
</evidence>
<dbReference type="GO" id="GO:0035145">
    <property type="term" value="C:exon-exon junction complex"/>
    <property type="evidence" value="ECO:0007669"/>
    <property type="project" value="TreeGrafter"/>
</dbReference>
<keyword evidence="3" id="KW-0175">Coiled coil</keyword>
<dbReference type="GO" id="GO:0005737">
    <property type="term" value="C:cytoplasm"/>
    <property type="evidence" value="ECO:0007669"/>
    <property type="project" value="TreeGrafter"/>
</dbReference>
<comment type="similarity">
    <text evidence="1">Belongs to the pym family.</text>
</comment>
<feature type="region of interest" description="Disordered" evidence="4">
    <location>
        <begin position="1"/>
        <end position="31"/>
    </location>
</feature>
<gene>
    <name evidence="6" type="ORF">CLUMA_CG017525</name>
</gene>
<feature type="coiled-coil region" evidence="3">
    <location>
        <begin position="167"/>
        <end position="194"/>
    </location>
</feature>
<dbReference type="PANTHER" id="PTHR22959">
    <property type="entry name" value="PYM PROTEIN"/>
    <property type="match status" value="1"/>
</dbReference>
<dbReference type="GO" id="GO:0003723">
    <property type="term" value="F:RNA binding"/>
    <property type="evidence" value="ECO:0007669"/>
    <property type="project" value="TreeGrafter"/>
</dbReference>
<feature type="compositionally biased region" description="Polar residues" evidence="4">
    <location>
        <begin position="1"/>
        <end position="18"/>
    </location>
</feature>
<keyword evidence="7" id="KW-1185">Reference proteome</keyword>
<evidence type="ECO:0000313" key="7">
    <source>
        <dbReference type="Proteomes" id="UP000183832"/>
    </source>
</evidence>
<dbReference type="PANTHER" id="PTHR22959:SF0">
    <property type="entry name" value="PARTNER OF Y14 AND MAGO"/>
    <property type="match status" value="1"/>
</dbReference>
<dbReference type="Proteomes" id="UP000183832">
    <property type="component" value="Unassembled WGS sequence"/>
</dbReference>
<dbReference type="SUPFAM" id="SSF101931">
    <property type="entry name" value="Pym (Within the bgcn gene intron protein, WIBG), N-terminal domain"/>
    <property type="match status" value="1"/>
</dbReference>
<dbReference type="SMART" id="SM01273">
    <property type="entry name" value="Mago-bind"/>
    <property type="match status" value="1"/>
</dbReference>
<accession>A0A1J1IWF9</accession>
<name>A0A1J1IWF9_9DIPT</name>
<sequence>MDSINSIKSAQLNGSANQYEIPATMRKDGSWRKARRVKPGFVPQEEVPLYTPKGKRVAQTSQYPPGWHPTVATTSAKTKPEKPKQITIEKPKEKPAEIKDKKNVPEKIDVKDVTEKIQSISLSSEALNDPTIEISKKLKRLRRRLRESDALNDKIVSGEITSPEKDQLEKIARRKEFEKEIEQLEEERLKLRQLKPMKNT</sequence>
<dbReference type="GO" id="GO:1903259">
    <property type="term" value="P:exon-exon junction complex disassembly"/>
    <property type="evidence" value="ECO:0007669"/>
    <property type="project" value="InterPro"/>
</dbReference>
<feature type="domain" description="WIBG Mago-binding" evidence="5">
    <location>
        <begin position="17"/>
        <end position="43"/>
    </location>
</feature>
<evidence type="ECO:0000313" key="6">
    <source>
        <dbReference type="EMBL" id="CRL04440.1"/>
    </source>
</evidence>
<evidence type="ECO:0000256" key="4">
    <source>
        <dbReference type="SAM" id="MobiDB-lite"/>
    </source>
</evidence>
<proteinExistence type="inferred from homology"/>
<feature type="region of interest" description="Disordered" evidence="4">
    <location>
        <begin position="52"/>
        <end position="86"/>
    </location>
</feature>
<dbReference type="InterPro" id="IPR039333">
    <property type="entry name" value="PYM1"/>
</dbReference>
<dbReference type="EMBL" id="CVRI01000063">
    <property type="protein sequence ID" value="CRL04440.1"/>
    <property type="molecule type" value="Genomic_DNA"/>
</dbReference>
<reference evidence="6 7" key="1">
    <citation type="submission" date="2015-04" db="EMBL/GenBank/DDBJ databases">
        <authorList>
            <person name="Syromyatnikov M.Y."/>
            <person name="Popov V.N."/>
        </authorList>
    </citation>
    <scope>NUCLEOTIDE SEQUENCE [LARGE SCALE GENOMIC DNA]</scope>
</reference>
<protein>
    <recommendedName>
        <fullName evidence="2">Partner of Y14 and mago</fullName>
    </recommendedName>
</protein>
<dbReference type="STRING" id="568069.A0A1J1IWF9"/>
<dbReference type="OrthoDB" id="21625at2759"/>
<evidence type="ECO:0000256" key="1">
    <source>
        <dbReference type="ARBA" id="ARBA00009394"/>
    </source>
</evidence>
<dbReference type="AlphaFoldDB" id="A0A1J1IWF9"/>